<dbReference type="Pfam" id="PF14248">
    <property type="entry name" value="DUF4345"/>
    <property type="match status" value="1"/>
</dbReference>
<keyword evidence="1" id="KW-1133">Transmembrane helix</keyword>
<evidence type="ECO:0000256" key="1">
    <source>
        <dbReference type="SAM" id="Phobius"/>
    </source>
</evidence>
<accession>A0ABP9JSF6</accession>
<dbReference type="InterPro" id="IPR025597">
    <property type="entry name" value="DUF4345"/>
</dbReference>
<feature type="transmembrane region" description="Helical" evidence="1">
    <location>
        <begin position="46"/>
        <end position="63"/>
    </location>
</feature>
<evidence type="ECO:0000313" key="3">
    <source>
        <dbReference type="Proteomes" id="UP001500603"/>
    </source>
</evidence>
<protein>
    <submittedName>
        <fullName evidence="2">DUF4345 domain-containing protein</fullName>
    </submittedName>
</protein>
<keyword evidence="1" id="KW-0812">Transmembrane</keyword>
<organism evidence="2 3">
    <name type="scientific">Nocardia callitridis</name>
    <dbReference type="NCBI Taxonomy" id="648753"/>
    <lineage>
        <taxon>Bacteria</taxon>
        <taxon>Bacillati</taxon>
        <taxon>Actinomycetota</taxon>
        <taxon>Actinomycetes</taxon>
        <taxon>Mycobacteriales</taxon>
        <taxon>Nocardiaceae</taxon>
        <taxon>Nocardia</taxon>
    </lineage>
</organism>
<evidence type="ECO:0000313" key="2">
    <source>
        <dbReference type="EMBL" id="GAA5043373.1"/>
    </source>
</evidence>
<feature type="transmembrane region" description="Helical" evidence="1">
    <location>
        <begin position="6"/>
        <end position="26"/>
    </location>
</feature>
<feature type="transmembrane region" description="Helical" evidence="1">
    <location>
        <begin position="103"/>
        <end position="120"/>
    </location>
</feature>
<proteinExistence type="predicted"/>
<dbReference type="Proteomes" id="UP001500603">
    <property type="component" value="Unassembled WGS sequence"/>
</dbReference>
<keyword evidence="3" id="KW-1185">Reference proteome</keyword>
<sequence>MRDWVVGLAGVFFFGMGVFALVAPSALVRPFDLEVPTARGRSEVRAVYGGFGVAVAGMLWWAVFGAGEFGAGIVFAVGVALGGMAFGRVVSRAFDAATSFYPIWFYFLVEAAGAALLIGVA</sequence>
<comment type="caution">
    <text evidence="2">The sequence shown here is derived from an EMBL/GenBank/DDBJ whole genome shotgun (WGS) entry which is preliminary data.</text>
</comment>
<keyword evidence="1" id="KW-0472">Membrane</keyword>
<dbReference type="RefSeq" id="WP_345494620.1">
    <property type="nucleotide sequence ID" value="NZ_BAABJM010000001.1"/>
</dbReference>
<reference evidence="3" key="1">
    <citation type="journal article" date="2019" name="Int. J. Syst. Evol. Microbiol.">
        <title>The Global Catalogue of Microorganisms (GCM) 10K type strain sequencing project: providing services to taxonomists for standard genome sequencing and annotation.</title>
        <authorList>
            <consortium name="The Broad Institute Genomics Platform"/>
            <consortium name="The Broad Institute Genome Sequencing Center for Infectious Disease"/>
            <person name="Wu L."/>
            <person name="Ma J."/>
        </authorList>
    </citation>
    <scope>NUCLEOTIDE SEQUENCE [LARGE SCALE GENOMIC DNA]</scope>
    <source>
        <strain evidence="3">JCM 18298</strain>
    </source>
</reference>
<dbReference type="EMBL" id="BAABJM010000001">
    <property type="protein sequence ID" value="GAA5043373.1"/>
    <property type="molecule type" value="Genomic_DNA"/>
</dbReference>
<name>A0ABP9JSF6_9NOCA</name>
<feature type="transmembrane region" description="Helical" evidence="1">
    <location>
        <begin position="69"/>
        <end position="91"/>
    </location>
</feature>
<gene>
    <name evidence="2" type="ORF">GCM10023318_04840</name>
</gene>